<dbReference type="PIRSF" id="PIRSF036409">
    <property type="entry name" value="EutP_PduV"/>
    <property type="match status" value="1"/>
</dbReference>
<sequence length="142" mass="15899">MKNVIFMGKTGSGKTTLCQKLDELELKYKKTQSVEIYNNAIDTPGEYMENRSLYNALITTAVDAKVIAIVYDCTQEENYIAPGFASIFCKEVIGIITKINNADSENDINIAQERLEMAGVNKIFKVDTIDNIGIEELLKYLS</sequence>
<accession>A0ABT7EAV7</accession>
<dbReference type="PANTHER" id="PTHR40453:SF1">
    <property type="entry name" value="PROTEIN YOEF"/>
    <property type="match status" value="1"/>
</dbReference>
<dbReference type="InterPro" id="IPR012381">
    <property type="entry name" value="EutP_PduV"/>
</dbReference>
<dbReference type="Gene3D" id="3.40.50.300">
    <property type="entry name" value="P-loop containing nucleotide triphosphate hydrolases"/>
    <property type="match status" value="1"/>
</dbReference>
<comment type="caution">
    <text evidence="2">The sequence shown here is derived from an EMBL/GenBank/DDBJ whole genome shotgun (WGS) entry which is preliminary data.</text>
</comment>
<keyword evidence="3" id="KW-1185">Reference proteome</keyword>
<gene>
    <name evidence="2" type="ORF">QOZ84_10905</name>
</gene>
<protein>
    <submittedName>
        <fullName evidence="2">EutP/PduV family microcompartment system protein</fullName>
    </submittedName>
</protein>
<evidence type="ECO:0000256" key="1">
    <source>
        <dbReference type="PIRNR" id="PIRNR036409"/>
    </source>
</evidence>
<reference evidence="2 3" key="1">
    <citation type="submission" date="2023-05" db="EMBL/GenBank/DDBJ databases">
        <title>Rombocin, a short stable natural nisin variant, displays selective antimicrobial activity against Listeria monocytogenes and employs dual mode of action to kill target bacterial strains.</title>
        <authorList>
            <person name="Wambui J."/>
            <person name="Stephan R."/>
            <person name="Kuipers O.P."/>
        </authorList>
    </citation>
    <scope>NUCLEOTIDE SEQUENCE [LARGE SCALE GENOMIC DNA]</scope>
    <source>
        <strain evidence="2 3">RC002</strain>
    </source>
</reference>
<dbReference type="NCBIfam" id="TIGR02528">
    <property type="entry name" value="EutP"/>
    <property type="match status" value="1"/>
</dbReference>
<dbReference type="RefSeq" id="WP_284132997.1">
    <property type="nucleotide sequence ID" value="NZ_JASKYM010000005.1"/>
</dbReference>
<dbReference type="CDD" id="cd00882">
    <property type="entry name" value="Ras_like_GTPase"/>
    <property type="match status" value="1"/>
</dbReference>
<comment type="similarity">
    <text evidence="1">Belongs to the EutP/PduV family.</text>
</comment>
<organism evidence="2 3">
    <name type="scientific">Romboutsia sedimentorum</name>
    <dbReference type="NCBI Taxonomy" id="1368474"/>
    <lineage>
        <taxon>Bacteria</taxon>
        <taxon>Bacillati</taxon>
        <taxon>Bacillota</taxon>
        <taxon>Clostridia</taxon>
        <taxon>Peptostreptococcales</taxon>
        <taxon>Peptostreptococcaceae</taxon>
        <taxon>Romboutsia</taxon>
    </lineage>
</organism>
<keyword evidence="1" id="KW-0547">Nucleotide-binding</keyword>
<evidence type="ECO:0000313" key="3">
    <source>
        <dbReference type="Proteomes" id="UP001301012"/>
    </source>
</evidence>
<dbReference type="InterPro" id="IPR027417">
    <property type="entry name" value="P-loop_NTPase"/>
</dbReference>
<dbReference type="Pfam" id="PF10662">
    <property type="entry name" value="PduV-EutP"/>
    <property type="match status" value="1"/>
</dbReference>
<dbReference type="PANTHER" id="PTHR40453">
    <property type="entry name" value="PROTEIN YOEF"/>
    <property type="match status" value="1"/>
</dbReference>
<name>A0ABT7EAV7_9FIRM</name>
<proteinExistence type="inferred from homology"/>
<dbReference type="EMBL" id="JASKYM010000005">
    <property type="protein sequence ID" value="MDK2564060.1"/>
    <property type="molecule type" value="Genomic_DNA"/>
</dbReference>
<dbReference type="SUPFAM" id="SSF52540">
    <property type="entry name" value="P-loop containing nucleoside triphosphate hydrolases"/>
    <property type="match status" value="1"/>
</dbReference>
<evidence type="ECO:0000313" key="2">
    <source>
        <dbReference type="EMBL" id="MDK2564060.1"/>
    </source>
</evidence>
<dbReference type="Proteomes" id="UP001301012">
    <property type="component" value="Unassembled WGS sequence"/>
</dbReference>